<sequence length="336" mass="37795">MRALVTGGAGFIGRWVVKYLLDDKHEVWVIDNLSNGSEKNIEEFRTNSLFKGLIKGDIKDKEVLSELFNKCKFDIVYHLAASINVQDSIDDPETTFYNDTIGTFNILLQAKTQMFGKNAKMRGDKCVNDKNEVTHPCKVVFMSTCMVYDKAGEEGIDEFHPTKPVSPYGGSKIAAENMVLSFYHAYKLPTVVIRPFNTYGPFQKTGGEGGVVSIFINNMLNGKDLNIYGTGEQTRDLLYVKDCARFVVIAGYNDKANGEIINAGTGRDISINELAELISKGRVKINHIEHIHPQSEIIKLKCNYKKAKELLGWEPKYSLEEGIKETEEWIKSNNTK</sequence>
<dbReference type="SUPFAM" id="SSF51735">
    <property type="entry name" value="NAD(P)-binding Rossmann-fold domains"/>
    <property type="match status" value="1"/>
</dbReference>
<gene>
    <name evidence="2" type="ORF">CE561_03975</name>
</gene>
<dbReference type="Gene3D" id="3.40.50.720">
    <property type="entry name" value="NAD(P)-binding Rossmann-like Domain"/>
    <property type="match status" value="1"/>
</dbReference>
<protein>
    <submittedName>
        <fullName evidence="2">NAD-dependent dehydratase</fullName>
    </submittedName>
</protein>
<dbReference type="EMBL" id="NKHD01000010">
    <property type="protein sequence ID" value="OXT08745.1"/>
    <property type="molecule type" value="Genomic_DNA"/>
</dbReference>
<organism evidence="2 3">
    <name type="scientific">Thermoanaerobacterium thermosaccharolyticum</name>
    <name type="common">Clostridium thermosaccharolyticum</name>
    <dbReference type="NCBI Taxonomy" id="1517"/>
    <lineage>
        <taxon>Bacteria</taxon>
        <taxon>Bacillati</taxon>
        <taxon>Bacillota</taxon>
        <taxon>Clostridia</taxon>
        <taxon>Thermoanaerobacterales</taxon>
        <taxon>Thermoanaerobacteraceae</taxon>
        <taxon>Thermoanaerobacterium</taxon>
    </lineage>
</organism>
<feature type="domain" description="NAD(P)-binding" evidence="1">
    <location>
        <begin position="4"/>
        <end position="326"/>
    </location>
</feature>
<dbReference type="PANTHER" id="PTHR43000">
    <property type="entry name" value="DTDP-D-GLUCOSE 4,6-DEHYDRATASE-RELATED"/>
    <property type="match status" value="1"/>
</dbReference>
<reference evidence="2 3" key="1">
    <citation type="submission" date="2017-06" db="EMBL/GenBank/DDBJ databases">
        <title>Isolation and characterization of a thermophilic and butanogenic Thermoanaerobacterium thermosaccharolyticum M5 capable of efficient degradation of hemicellulose.</title>
        <authorList>
            <person name="Xin F."/>
            <person name="Jiang Y."/>
        </authorList>
    </citation>
    <scope>NUCLEOTIDE SEQUENCE [LARGE SCALE GENOMIC DNA]</scope>
    <source>
        <strain evidence="2 3">M5</strain>
    </source>
</reference>
<dbReference type="InterPro" id="IPR016040">
    <property type="entry name" value="NAD(P)-bd_dom"/>
</dbReference>
<dbReference type="RefSeq" id="WP_094044235.1">
    <property type="nucleotide sequence ID" value="NZ_NKHD01000010.1"/>
</dbReference>
<name>A0A231VKI1_THETR</name>
<dbReference type="AlphaFoldDB" id="A0A231VKI1"/>
<comment type="caution">
    <text evidence="2">The sequence shown here is derived from an EMBL/GenBank/DDBJ whole genome shotgun (WGS) entry which is preliminary data.</text>
</comment>
<dbReference type="Gene3D" id="3.90.25.10">
    <property type="entry name" value="UDP-galactose 4-epimerase, domain 1"/>
    <property type="match status" value="1"/>
</dbReference>
<dbReference type="InterPro" id="IPR036291">
    <property type="entry name" value="NAD(P)-bd_dom_sf"/>
</dbReference>
<proteinExistence type="predicted"/>
<dbReference type="Pfam" id="PF16363">
    <property type="entry name" value="GDP_Man_Dehyd"/>
    <property type="match status" value="1"/>
</dbReference>
<evidence type="ECO:0000313" key="2">
    <source>
        <dbReference type="EMBL" id="OXT08745.1"/>
    </source>
</evidence>
<accession>A0A231VKI1</accession>
<evidence type="ECO:0000313" key="3">
    <source>
        <dbReference type="Proteomes" id="UP000215301"/>
    </source>
</evidence>
<dbReference type="Proteomes" id="UP000215301">
    <property type="component" value="Unassembled WGS sequence"/>
</dbReference>
<evidence type="ECO:0000259" key="1">
    <source>
        <dbReference type="Pfam" id="PF16363"/>
    </source>
</evidence>